<dbReference type="InterPro" id="IPR001610">
    <property type="entry name" value="PAC"/>
</dbReference>
<dbReference type="InterPro" id="IPR036890">
    <property type="entry name" value="HATPase_C_sf"/>
</dbReference>
<dbReference type="Pfam" id="PF13426">
    <property type="entry name" value="PAS_9"/>
    <property type="match status" value="3"/>
</dbReference>
<dbReference type="InterPro" id="IPR022641">
    <property type="entry name" value="CheR_N"/>
</dbReference>
<dbReference type="GO" id="GO:0005737">
    <property type="term" value="C:cytoplasm"/>
    <property type="evidence" value="ECO:0007669"/>
    <property type="project" value="InterPro"/>
</dbReference>
<dbReference type="PROSITE" id="PS50112">
    <property type="entry name" value="PAS"/>
    <property type="match status" value="4"/>
</dbReference>
<evidence type="ECO:0000259" key="12">
    <source>
        <dbReference type="PROSITE" id="PS50123"/>
    </source>
</evidence>
<dbReference type="InterPro" id="IPR013767">
    <property type="entry name" value="PAS_fold"/>
</dbReference>
<keyword evidence="7" id="KW-0175">Coiled coil</keyword>
<dbReference type="InterPro" id="IPR000780">
    <property type="entry name" value="CheR_MeTrfase"/>
</dbReference>
<dbReference type="GO" id="GO:0032259">
    <property type="term" value="P:methylation"/>
    <property type="evidence" value="ECO:0007669"/>
    <property type="project" value="UniProtKB-KW"/>
</dbReference>
<dbReference type="InterPro" id="IPR000014">
    <property type="entry name" value="PAS"/>
</dbReference>
<dbReference type="SMART" id="SM00091">
    <property type="entry name" value="PAS"/>
    <property type="match status" value="4"/>
</dbReference>
<dbReference type="SMART" id="SM00086">
    <property type="entry name" value="PAC"/>
    <property type="match status" value="4"/>
</dbReference>
<dbReference type="KEGG" id="ssei:FJR45_00440"/>
<dbReference type="InterPro" id="IPR000700">
    <property type="entry name" value="PAS-assoc_C"/>
</dbReference>
<dbReference type="Pfam" id="PF01739">
    <property type="entry name" value="CheR"/>
    <property type="match status" value="1"/>
</dbReference>
<evidence type="ECO:0000259" key="8">
    <source>
        <dbReference type="PROSITE" id="PS50109"/>
    </source>
</evidence>
<dbReference type="InterPro" id="IPR035909">
    <property type="entry name" value="CheB_C"/>
</dbReference>
<dbReference type="InterPro" id="IPR036097">
    <property type="entry name" value="HisK_dim/P_sf"/>
</dbReference>
<comment type="catalytic activity">
    <reaction evidence="2">
        <text>L-glutamyl-[protein] + S-adenosyl-L-methionine = [protein]-L-glutamate 5-O-methyl ester + S-adenosyl-L-homocysteine</text>
        <dbReference type="Rhea" id="RHEA:24452"/>
        <dbReference type="Rhea" id="RHEA-COMP:10208"/>
        <dbReference type="Rhea" id="RHEA-COMP:10311"/>
        <dbReference type="ChEBI" id="CHEBI:29973"/>
        <dbReference type="ChEBI" id="CHEBI:57856"/>
        <dbReference type="ChEBI" id="CHEBI:59789"/>
        <dbReference type="ChEBI" id="CHEBI:82795"/>
        <dbReference type="EC" id="2.1.1.80"/>
    </reaction>
</comment>
<protein>
    <submittedName>
        <fullName evidence="13">PAS domain S-box protein</fullName>
    </submittedName>
</protein>
<dbReference type="GO" id="GO:0000155">
    <property type="term" value="F:phosphorelay sensor kinase activity"/>
    <property type="evidence" value="ECO:0007669"/>
    <property type="project" value="InterPro"/>
</dbReference>
<dbReference type="Proteomes" id="UP000593719">
    <property type="component" value="Chromosome"/>
</dbReference>
<reference evidence="13 14" key="1">
    <citation type="submission" date="2019-06" db="EMBL/GenBank/DDBJ databases">
        <title>Sulfurimonas gotlandica sp. nov., a chemoautotrophic and psychrotolerant epsilonproteobacterium isolated from a pelagic redoxcline, and an emended description of the genus Sulfurimonas.</title>
        <authorList>
            <person name="Wang S."/>
            <person name="Jiang L."/>
            <person name="Shao Z."/>
        </authorList>
    </citation>
    <scope>NUCLEOTIDE SEQUENCE [LARGE SCALE GENOMIC DNA]</scope>
    <source>
        <strain evidence="13 14">S2-6</strain>
    </source>
</reference>
<dbReference type="PROSITE" id="PS50123">
    <property type="entry name" value="CHER"/>
    <property type="match status" value="1"/>
</dbReference>
<dbReference type="InterPro" id="IPR000673">
    <property type="entry name" value="Sig_transdc_resp-reg_Me-estase"/>
</dbReference>
<dbReference type="Pfam" id="PF03705">
    <property type="entry name" value="CheR_N"/>
    <property type="match status" value="1"/>
</dbReference>
<keyword evidence="6" id="KW-0378">Hydrolase</keyword>
<proteinExistence type="predicted"/>
<feature type="domain" description="CheB-type methylesterase" evidence="11">
    <location>
        <begin position="1"/>
        <end position="190"/>
    </location>
</feature>
<evidence type="ECO:0000313" key="13">
    <source>
        <dbReference type="EMBL" id="QOP42503.1"/>
    </source>
</evidence>
<dbReference type="Gene3D" id="3.30.565.10">
    <property type="entry name" value="Histidine kinase-like ATPase, C-terminal domain"/>
    <property type="match status" value="1"/>
</dbReference>
<evidence type="ECO:0000259" key="11">
    <source>
        <dbReference type="PROSITE" id="PS50122"/>
    </source>
</evidence>
<feature type="active site" evidence="6">
    <location>
        <position position="132"/>
    </location>
</feature>
<dbReference type="PANTHER" id="PTHR24422:SF10">
    <property type="entry name" value="CHEMOTAXIS PROTEIN METHYLTRANSFERASE 2"/>
    <property type="match status" value="1"/>
</dbReference>
<keyword evidence="5" id="KW-0949">S-adenosyl-L-methionine</keyword>
<dbReference type="InterPro" id="IPR036804">
    <property type="entry name" value="CheR_N_sf"/>
</dbReference>
<dbReference type="NCBIfam" id="TIGR00229">
    <property type="entry name" value="sensory_box"/>
    <property type="match status" value="4"/>
</dbReference>
<dbReference type="SMART" id="SM00388">
    <property type="entry name" value="HisKA"/>
    <property type="match status" value="1"/>
</dbReference>
<dbReference type="SUPFAM" id="SSF53335">
    <property type="entry name" value="S-adenosyl-L-methionine-dependent methyltransferases"/>
    <property type="match status" value="1"/>
</dbReference>
<dbReference type="Pfam" id="PF02518">
    <property type="entry name" value="HATPase_c"/>
    <property type="match status" value="1"/>
</dbReference>
<evidence type="ECO:0000256" key="3">
    <source>
        <dbReference type="ARBA" id="ARBA00022603"/>
    </source>
</evidence>
<dbReference type="InterPro" id="IPR022642">
    <property type="entry name" value="CheR_C"/>
</dbReference>
<dbReference type="SUPFAM" id="SSF47757">
    <property type="entry name" value="Chemotaxis receptor methyltransferase CheR, N-terminal domain"/>
    <property type="match status" value="1"/>
</dbReference>
<keyword evidence="14" id="KW-1185">Reference proteome</keyword>
<dbReference type="CDD" id="cd00082">
    <property type="entry name" value="HisKA"/>
    <property type="match status" value="1"/>
</dbReference>
<gene>
    <name evidence="13" type="ORF">FJR45_00440</name>
</gene>
<dbReference type="InterPro" id="IPR035965">
    <property type="entry name" value="PAS-like_dom_sf"/>
</dbReference>
<organism evidence="13 14">
    <name type="scientific">Sulfurimonas sediminis</name>
    <dbReference type="NCBI Taxonomy" id="2590020"/>
    <lineage>
        <taxon>Bacteria</taxon>
        <taxon>Pseudomonadati</taxon>
        <taxon>Campylobacterota</taxon>
        <taxon>Epsilonproteobacteria</taxon>
        <taxon>Campylobacterales</taxon>
        <taxon>Sulfurimonadaceae</taxon>
        <taxon>Sulfurimonas</taxon>
    </lineage>
</organism>
<dbReference type="GO" id="GO:0008984">
    <property type="term" value="F:protein-glutamate methylesterase activity"/>
    <property type="evidence" value="ECO:0007669"/>
    <property type="project" value="InterPro"/>
</dbReference>
<feature type="domain" description="PAS" evidence="9">
    <location>
        <begin position="1081"/>
        <end position="1156"/>
    </location>
</feature>
<dbReference type="Gene3D" id="3.40.50.150">
    <property type="entry name" value="Vaccinia Virus protein VP39"/>
    <property type="match status" value="1"/>
</dbReference>
<dbReference type="InterPro" id="IPR005467">
    <property type="entry name" value="His_kinase_dom"/>
</dbReference>
<feature type="domain" description="PAC" evidence="10">
    <location>
        <begin position="1028"/>
        <end position="1080"/>
    </location>
</feature>
<dbReference type="RefSeq" id="WP_193150865.1">
    <property type="nucleotide sequence ID" value="NZ_CP041235.1"/>
</dbReference>
<dbReference type="CDD" id="cd02440">
    <property type="entry name" value="AdoMet_MTases"/>
    <property type="match status" value="1"/>
</dbReference>
<feature type="active site" evidence="6">
    <location>
        <position position="12"/>
    </location>
</feature>
<evidence type="ECO:0000256" key="4">
    <source>
        <dbReference type="ARBA" id="ARBA00022679"/>
    </source>
</evidence>
<evidence type="ECO:0000256" key="6">
    <source>
        <dbReference type="PROSITE-ProRule" id="PRU00050"/>
    </source>
</evidence>
<dbReference type="InterPro" id="IPR003594">
    <property type="entry name" value="HATPase_dom"/>
</dbReference>
<dbReference type="InterPro" id="IPR029063">
    <property type="entry name" value="SAM-dependent_MTases_sf"/>
</dbReference>
<dbReference type="Gene3D" id="3.30.450.20">
    <property type="entry name" value="PAS domain"/>
    <property type="match status" value="4"/>
</dbReference>
<sequence>MKNSVFIGIGASAGGLQALKELFPLLPTDQEYVYIVAQHLDPHKKSALSEILTAYTVMPVSLITKDQQFLPNNVYVVPPGYNLIYTRHRLLLEKAPDTPHIPTPSIDTLFKSLSSYKKENCLGIVISGTGHDGTAGVRTIKEHGGITVAQSPKEAQYPEMPQHAIASGFIDYIFEVKEIAQNLVNIVHTAPGPFMKIVKLLKEKESLDIEKYKKETVMRRLSKRMLLNKCATLEEYIDYINANPDELHLLYQNILIGVTEFFRDEKSFEALRQHLEEYLSDKPDSYDLRVWSVACSTGEEAYSLAVTIDQIKQKLKKNFDVHIFATDIDEKALEVAKKGIYSKKALQKTPKKIRKEYFIPLDGAYKVKEAIRSQIIFTKHNVLCDPPFINQDIISCRNFLIYILPEVQEDLFVLFHYALKEKGLLFLGSSESTLTSVAYFKTLDQEHKIYIKEQLENPPKISSHYFSTHTHAKQNLSEVKTFTLKDINIQEEITNSVFELFSSECIIVDTNFTIVYKQGNNPFLELNDGFVTLNIVENLKKELQYSVKKILDQTAKSAKVQSTKFIEVKLGEKRQTFVKVIATPFANKQDAVFILLYFQELNANNLEFNTREIVLPNESYVIENLSNRVQELQEDNHALLDELMLSKENMQLLNEELQSANEELQSANEELETSNEELQSSNEELQVSIANEQKMQRQLSLILNSTHDGIIGLDLQGCHTFVNEAALTMLGYTEDELLGKNAHRIWHHTKPDGSHYPLEECMLHMHLIKGISVRKEELFFKKDGTPFDVEVLQNPIIEEGKVNGAVLSFHDITQKKKLLQEAEYEHKMNDLYLNSTETIVLILDLHGSVQMINNSGSKLLRLPKKKILGKNFIQHFVPKSKQPKMQNIFDAIVSQKAESVKEYTNQIVDAEGNKHTVSWRNTCIKDKNSTIVNIISSGIDITNQETLTKKLYEQEHLYRLTFEEADIGIAHVSLDGRLIDTNEYLTKLLGYTKQEFKNMHVADITFAQDRDTDRYMLEQLQNNEKKSYHVEKRYVHKNGTVIWVSLAVVLLVDEQKKPLYLLKIIRDISQLKLLMYQLEVEKNRFEKMIKFTPIPLMLYNTNGEILMLNKILQENTGYSLHEIPTIEKMLKKLFVHEDEKSMKSIRQYYKNPLKEPRQQQTITTKSKEKRVGILHAVKLDDQYNGNETLYLIAIVDITDIQKKDELMISQSRQAAMGDMLSMIAHQWRQPLSVISMVSNNIQAQLELQGSVDAKSLQELIHTLNGQTQYLSHTIDDFRNFFQPDKKKELVTADTVLKKLTHLVEKSLENNAITLAFAKNSDIEFCTYQNQLLQVLINILNNAKDAIKENTKEGGHISIDVTKQEEEIAFKICDNGGGIKPEILKKLGEPYVTSKSKNGTGLGIYMSKIIVEKHLGGELSWQNTDKGSCFMITLPLDRVCES</sequence>
<dbReference type="PROSITE" id="PS50122">
    <property type="entry name" value="CHEB"/>
    <property type="match status" value="1"/>
</dbReference>
<feature type="active site" evidence="6">
    <location>
        <position position="39"/>
    </location>
</feature>
<dbReference type="InterPro" id="IPR003661">
    <property type="entry name" value="HisK_dim/P_dom"/>
</dbReference>
<feature type="domain" description="Histidine kinase" evidence="8">
    <location>
        <begin position="1222"/>
        <end position="1437"/>
    </location>
</feature>
<evidence type="ECO:0000313" key="14">
    <source>
        <dbReference type="Proteomes" id="UP000593719"/>
    </source>
</evidence>
<dbReference type="SUPFAM" id="SSF55874">
    <property type="entry name" value="ATPase domain of HSP90 chaperone/DNA topoisomerase II/histidine kinase"/>
    <property type="match status" value="1"/>
</dbReference>
<dbReference type="SMART" id="SM00387">
    <property type="entry name" value="HATPase_c"/>
    <property type="match status" value="1"/>
</dbReference>
<dbReference type="PANTHER" id="PTHR24422">
    <property type="entry name" value="CHEMOTAXIS PROTEIN METHYLTRANSFERASE"/>
    <property type="match status" value="1"/>
</dbReference>
<feature type="coiled-coil region" evidence="7">
    <location>
        <begin position="622"/>
        <end position="695"/>
    </location>
</feature>
<dbReference type="Pfam" id="PF00989">
    <property type="entry name" value="PAS"/>
    <property type="match status" value="1"/>
</dbReference>
<dbReference type="Gene3D" id="3.40.50.180">
    <property type="entry name" value="Methylesterase CheB, C-terminal domain"/>
    <property type="match status" value="1"/>
</dbReference>
<dbReference type="Gene3D" id="1.10.155.10">
    <property type="entry name" value="Chemotaxis receptor methyltransferase CheR, N-terminal domain"/>
    <property type="match status" value="1"/>
</dbReference>
<dbReference type="InterPro" id="IPR050903">
    <property type="entry name" value="Bact_Chemotaxis_MeTrfase"/>
</dbReference>
<dbReference type="PRINTS" id="PR00996">
    <property type="entry name" value="CHERMTFRASE"/>
</dbReference>
<evidence type="ECO:0000259" key="9">
    <source>
        <dbReference type="PROSITE" id="PS50112"/>
    </source>
</evidence>
<dbReference type="CDD" id="cd16434">
    <property type="entry name" value="CheB-CheR_fusion"/>
    <property type="match status" value="1"/>
</dbReference>
<keyword evidence="4" id="KW-0808">Transferase</keyword>
<evidence type="ECO:0000256" key="7">
    <source>
        <dbReference type="SAM" id="Coils"/>
    </source>
</evidence>
<dbReference type="SUPFAM" id="SSF55785">
    <property type="entry name" value="PYP-like sensor domain (PAS domain)"/>
    <property type="match status" value="4"/>
</dbReference>
<feature type="domain" description="PAS" evidence="9">
    <location>
        <begin position="695"/>
        <end position="752"/>
    </location>
</feature>
<dbReference type="PROSITE" id="PS50109">
    <property type="entry name" value="HIS_KIN"/>
    <property type="match status" value="1"/>
</dbReference>
<dbReference type="GO" id="GO:0000156">
    <property type="term" value="F:phosphorelay response regulator activity"/>
    <property type="evidence" value="ECO:0007669"/>
    <property type="project" value="InterPro"/>
</dbReference>
<feature type="domain" description="PAS" evidence="9">
    <location>
        <begin position="954"/>
        <end position="1024"/>
    </location>
</feature>
<evidence type="ECO:0000256" key="5">
    <source>
        <dbReference type="ARBA" id="ARBA00022691"/>
    </source>
</evidence>
<dbReference type="Pfam" id="PF01339">
    <property type="entry name" value="CheB_methylest"/>
    <property type="match status" value="1"/>
</dbReference>
<dbReference type="GO" id="GO:0006355">
    <property type="term" value="P:regulation of DNA-templated transcription"/>
    <property type="evidence" value="ECO:0007669"/>
    <property type="project" value="InterPro"/>
</dbReference>
<evidence type="ECO:0000259" key="10">
    <source>
        <dbReference type="PROSITE" id="PS50113"/>
    </source>
</evidence>
<dbReference type="EMBL" id="CP041235">
    <property type="protein sequence ID" value="QOP42503.1"/>
    <property type="molecule type" value="Genomic_DNA"/>
</dbReference>
<feature type="domain" description="PAS" evidence="9">
    <location>
        <begin position="833"/>
        <end position="896"/>
    </location>
</feature>
<keyword evidence="3" id="KW-0489">Methyltransferase</keyword>
<dbReference type="SUPFAM" id="SSF47384">
    <property type="entry name" value="Homodimeric domain of signal transducing histidine kinase"/>
    <property type="match status" value="1"/>
</dbReference>
<dbReference type="GO" id="GO:0008983">
    <property type="term" value="F:protein-glutamate O-methyltransferase activity"/>
    <property type="evidence" value="ECO:0007669"/>
    <property type="project" value="UniProtKB-EC"/>
</dbReference>
<feature type="domain" description="CheR-type methyltransferase" evidence="12">
    <location>
        <begin position="194"/>
        <end position="453"/>
    </location>
</feature>
<evidence type="ECO:0000256" key="2">
    <source>
        <dbReference type="ARBA" id="ARBA00001541"/>
    </source>
</evidence>
<dbReference type="SUPFAM" id="SSF52738">
    <property type="entry name" value="Methylesterase CheB, C-terminal domain"/>
    <property type="match status" value="1"/>
</dbReference>
<dbReference type="SMART" id="SM00138">
    <property type="entry name" value="MeTrc"/>
    <property type="match status" value="1"/>
</dbReference>
<accession>A0A7M1AYH2</accession>
<dbReference type="Pfam" id="PF00512">
    <property type="entry name" value="HisKA"/>
    <property type="match status" value="1"/>
</dbReference>
<name>A0A7M1AYH2_9BACT</name>
<dbReference type="GO" id="GO:0006935">
    <property type="term" value="P:chemotaxis"/>
    <property type="evidence" value="ECO:0007669"/>
    <property type="project" value="UniProtKB-UniRule"/>
</dbReference>
<dbReference type="Gene3D" id="1.10.287.130">
    <property type="match status" value="1"/>
</dbReference>
<comment type="catalytic activity">
    <reaction evidence="1">
        <text>ATP + protein L-histidine = ADP + protein N-phospho-L-histidine.</text>
        <dbReference type="EC" id="2.7.13.3"/>
    </reaction>
</comment>
<keyword evidence="6" id="KW-0145">Chemotaxis</keyword>
<dbReference type="PROSITE" id="PS50113">
    <property type="entry name" value="PAC"/>
    <property type="match status" value="1"/>
</dbReference>
<dbReference type="CDD" id="cd00130">
    <property type="entry name" value="PAS"/>
    <property type="match status" value="4"/>
</dbReference>
<evidence type="ECO:0000256" key="1">
    <source>
        <dbReference type="ARBA" id="ARBA00000085"/>
    </source>
</evidence>